<evidence type="ECO:0000313" key="2">
    <source>
        <dbReference type="EMBL" id="KAH7958184.1"/>
    </source>
</evidence>
<proteinExistence type="predicted"/>
<feature type="transmembrane region" description="Helical" evidence="1">
    <location>
        <begin position="41"/>
        <end position="71"/>
    </location>
</feature>
<gene>
    <name evidence="2" type="ORF">HPB51_027831</name>
</gene>
<accession>A0A9J6CZD4</accession>
<comment type="caution">
    <text evidence="2">The sequence shown here is derived from an EMBL/GenBank/DDBJ whole genome shotgun (WGS) entry which is preliminary data.</text>
</comment>
<reference evidence="2" key="1">
    <citation type="journal article" date="2020" name="Cell">
        <title>Large-Scale Comparative Analyses of Tick Genomes Elucidate Their Genetic Diversity and Vector Capacities.</title>
        <authorList>
            <consortium name="Tick Genome and Microbiome Consortium (TIGMIC)"/>
            <person name="Jia N."/>
            <person name="Wang J."/>
            <person name="Shi W."/>
            <person name="Du L."/>
            <person name="Sun Y."/>
            <person name="Zhan W."/>
            <person name="Jiang J.F."/>
            <person name="Wang Q."/>
            <person name="Zhang B."/>
            <person name="Ji P."/>
            <person name="Bell-Sakyi L."/>
            <person name="Cui X.M."/>
            <person name="Yuan T.T."/>
            <person name="Jiang B.G."/>
            <person name="Yang W.F."/>
            <person name="Lam T.T."/>
            <person name="Chang Q.C."/>
            <person name="Ding S.J."/>
            <person name="Wang X.J."/>
            <person name="Zhu J.G."/>
            <person name="Ruan X.D."/>
            <person name="Zhao L."/>
            <person name="Wei J.T."/>
            <person name="Ye R.Z."/>
            <person name="Que T.C."/>
            <person name="Du C.H."/>
            <person name="Zhou Y.H."/>
            <person name="Cheng J.X."/>
            <person name="Dai P.F."/>
            <person name="Guo W.B."/>
            <person name="Han X.H."/>
            <person name="Huang E.J."/>
            <person name="Li L.F."/>
            <person name="Wei W."/>
            <person name="Gao Y.C."/>
            <person name="Liu J.Z."/>
            <person name="Shao H.Z."/>
            <person name="Wang X."/>
            <person name="Wang C.C."/>
            <person name="Yang T.C."/>
            <person name="Huo Q.B."/>
            <person name="Li W."/>
            <person name="Chen H.Y."/>
            <person name="Chen S.E."/>
            <person name="Zhou L.G."/>
            <person name="Ni X.B."/>
            <person name="Tian J.H."/>
            <person name="Sheng Y."/>
            <person name="Liu T."/>
            <person name="Pan Y.S."/>
            <person name="Xia L.Y."/>
            <person name="Li J."/>
            <person name="Zhao F."/>
            <person name="Cao W.C."/>
        </authorList>
    </citation>
    <scope>NUCLEOTIDE SEQUENCE</scope>
    <source>
        <strain evidence="2">Rmic-2018</strain>
    </source>
</reference>
<dbReference type="EMBL" id="JABSTU010004425">
    <property type="protein sequence ID" value="KAH7958184.1"/>
    <property type="molecule type" value="Genomic_DNA"/>
</dbReference>
<dbReference type="Proteomes" id="UP000821866">
    <property type="component" value="Unassembled WGS sequence"/>
</dbReference>
<reference evidence="2" key="2">
    <citation type="submission" date="2021-09" db="EMBL/GenBank/DDBJ databases">
        <authorList>
            <person name="Jia N."/>
            <person name="Wang J."/>
            <person name="Shi W."/>
            <person name="Du L."/>
            <person name="Sun Y."/>
            <person name="Zhan W."/>
            <person name="Jiang J."/>
            <person name="Wang Q."/>
            <person name="Zhang B."/>
            <person name="Ji P."/>
            <person name="Sakyi L.B."/>
            <person name="Cui X."/>
            <person name="Yuan T."/>
            <person name="Jiang B."/>
            <person name="Yang W."/>
            <person name="Lam T.T.-Y."/>
            <person name="Chang Q."/>
            <person name="Ding S."/>
            <person name="Wang X."/>
            <person name="Zhu J."/>
            <person name="Ruan X."/>
            <person name="Zhao L."/>
            <person name="Wei J."/>
            <person name="Que T."/>
            <person name="Du C."/>
            <person name="Cheng J."/>
            <person name="Dai P."/>
            <person name="Han X."/>
            <person name="Huang E."/>
            <person name="Gao Y."/>
            <person name="Liu J."/>
            <person name="Shao H."/>
            <person name="Ye R."/>
            <person name="Li L."/>
            <person name="Wei W."/>
            <person name="Wang X."/>
            <person name="Wang C."/>
            <person name="Huo Q."/>
            <person name="Li W."/>
            <person name="Guo W."/>
            <person name="Chen H."/>
            <person name="Chen S."/>
            <person name="Zhou L."/>
            <person name="Zhou L."/>
            <person name="Ni X."/>
            <person name="Tian J."/>
            <person name="Zhou Y."/>
            <person name="Sheng Y."/>
            <person name="Liu T."/>
            <person name="Pan Y."/>
            <person name="Xia L."/>
            <person name="Li J."/>
            <person name="Zhao F."/>
            <person name="Cao W."/>
        </authorList>
    </citation>
    <scope>NUCLEOTIDE SEQUENCE</scope>
    <source>
        <strain evidence="2">Rmic-2018</strain>
        <tissue evidence="2">Larvae</tissue>
    </source>
</reference>
<dbReference type="AlphaFoldDB" id="A0A9J6CZD4"/>
<keyword evidence="3" id="KW-1185">Reference proteome</keyword>
<keyword evidence="1" id="KW-1133">Transmembrane helix</keyword>
<evidence type="ECO:0000313" key="3">
    <source>
        <dbReference type="Proteomes" id="UP000821866"/>
    </source>
</evidence>
<keyword evidence="1" id="KW-0812">Transmembrane</keyword>
<keyword evidence="1" id="KW-0472">Membrane</keyword>
<evidence type="ECO:0000256" key="1">
    <source>
        <dbReference type="SAM" id="Phobius"/>
    </source>
</evidence>
<sequence length="131" mass="14637">MAYMTNCCCGCMTVRTGTKVVAILSLDQRHLLLPYLVFEGLLAVVQGVVVIIVLVAIIASIYFLMVVVSFYKQLAFISQNPGQIERILPDFECHTSGCKLPWPNYKPAVNVKGRSLGQVARRWMDDGWLTL</sequence>
<name>A0A9J6CZD4_RHIMP</name>
<protein>
    <submittedName>
        <fullName evidence="2">Uncharacterized protein</fullName>
    </submittedName>
</protein>
<organism evidence="2 3">
    <name type="scientific">Rhipicephalus microplus</name>
    <name type="common">Cattle tick</name>
    <name type="synonym">Boophilus microplus</name>
    <dbReference type="NCBI Taxonomy" id="6941"/>
    <lineage>
        <taxon>Eukaryota</taxon>
        <taxon>Metazoa</taxon>
        <taxon>Ecdysozoa</taxon>
        <taxon>Arthropoda</taxon>
        <taxon>Chelicerata</taxon>
        <taxon>Arachnida</taxon>
        <taxon>Acari</taxon>
        <taxon>Parasitiformes</taxon>
        <taxon>Ixodida</taxon>
        <taxon>Ixodoidea</taxon>
        <taxon>Ixodidae</taxon>
        <taxon>Rhipicephalinae</taxon>
        <taxon>Rhipicephalus</taxon>
        <taxon>Boophilus</taxon>
    </lineage>
</organism>